<protein>
    <recommendedName>
        <fullName evidence="6">Transposase</fullName>
    </recommendedName>
</protein>
<dbReference type="EMBL" id="AP012029">
    <property type="protein sequence ID" value="BAJ65028.1"/>
    <property type="molecule type" value="Genomic_DNA"/>
</dbReference>
<sequence length="117" mass="13915">MVWERTDSAIQEMVDEAPKAKQYFSDAFDAYNRLWYHGGRYAVSEGKRETYSVEGDNAELRHYLARLARSSRCFSRCRFALECALRLFAYCFNSRQLYRQRYPAYPAHVMEFIPPVF</sequence>
<evidence type="ECO:0000313" key="3">
    <source>
        <dbReference type="EMBL" id="BAJ64011.1"/>
    </source>
</evidence>
<dbReference type="eggNOG" id="COG1662">
    <property type="taxonomic scope" value="Bacteria"/>
</dbReference>
<evidence type="ECO:0000313" key="4">
    <source>
        <dbReference type="EMBL" id="BAJ65028.1"/>
    </source>
</evidence>
<dbReference type="EMBL" id="AP012029">
    <property type="protein sequence ID" value="BAJ64011.1"/>
    <property type="molecule type" value="Genomic_DNA"/>
</dbReference>
<organism evidence="1 5">
    <name type="scientific">Anaerolinea thermophila (strain DSM 14523 / JCM 11388 / NBRC 100420 / UNI-1)</name>
    <dbReference type="NCBI Taxonomy" id="926569"/>
    <lineage>
        <taxon>Bacteria</taxon>
        <taxon>Bacillati</taxon>
        <taxon>Chloroflexota</taxon>
        <taxon>Anaerolineae</taxon>
        <taxon>Anaerolineales</taxon>
        <taxon>Anaerolineaceae</taxon>
        <taxon>Anaerolinea</taxon>
    </lineage>
</organism>
<evidence type="ECO:0008006" key="6">
    <source>
        <dbReference type="Google" id="ProtNLM"/>
    </source>
</evidence>
<dbReference type="STRING" id="926569.ANT_04990"/>
<dbReference type="KEGG" id="atm:ANT_04990"/>
<evidence type="ECO:0000313" key="5">
    <source>
        <dbReference type="Proteomes" id="UP000008922"/>
    </source>
</evidence>
<dbReference type="KEGG" id="atm:ANT_19850"/>
<proteinExistence type="predicted"/>
<reference evidence="1 5" key="1">
    <citation type="submission" date="2010-12" db="EMBL/GenBank/DDBJ databases">
        <title>Whole genome sequence of Anaerolinea thermophila UNI-1.</title>
        <authorList>
            <person name="Narita-Yamada S."/>
            <person name="Kishi E."/>
            <person name="Watanabe Y."/>
            <person name="Takasaki K."/>
            <person name="Ankai A."/>
            <person name="Oguchi A."/>
            <person name="Fukui S."/>
            <person name="Takahashi M."/>
            <person name="Yashiro I."/>
            <person name="Hosoyama A."/>
            <person name="Sekiguchi Y."/>
            <person name="Hanada S."/>
            <person name="Fujita N."/>
        </authorList>
    </citation>
    <scope>NUCLEOTIDE SEQUENCE [LARGE SCALE GENOMIC DNA]</scope>
    <source>
        <strain evidence="5">DSM 14523 / JCM 11388 / NBRC 100420 / UNI-1</strain>
        <strain evidence="1">UNI-1</strain>
    </source>
</reference>
<dbReference type="InParanoid" id="E8N0Y8"/>
<dbReference type="EMBL" id="AP012029">
    <property type="protein sequence ID" value="BAJ62533.1"/>
    <property type="molecule type" value="Genomic_DNA"/>
</dbReference>
<dbReference type="Proteomes" id="UP000008922">
    <property type="component" value="Chromosome"/>
</dbReference>
<dbReference type="KEGG" id="atm:ANT_30020"/>
<dbReference type="AlphaFoldDB" id="E8N0Y8"/>
<accession>E8N0Y8</accession>
<keyword evidence="5" id="KW-1185">Reference proteome</keyword>
<dbReference type="KEGG" id="atm:ANT_19270"/>
<evidence type="ECO:0000313" key="2">
    <source>
        <dbReference type="EMBL" id="BAJ63953.1"/>
    </source>
</evidence>
<evidence type="ECO:0000313" key="1">
    <source>
        <dbReference type="EMBL" id="BAJ62533.1"/>
    </source>
</evidence>
<dbReference type="EMBL" id="AP012029">
    <property type="protein sequence ID" value="BAJ63953.1"/>
    <property type="molecule type" value="Genomic_DNA"/>
</dbReference>
<dbReference type="HOGENOM" id="CLU_2079844_0_0_0"/>
<name>E8N0Y8_ANATU</name>
<gene>
    <name evidence="1" type="ordered locus">ANT_04990</name>
    <name evidence="2" type="ordered locus">ANT_19270</name>
    <name evidence="3" type="ordered locus">ANT_19850</name>
    <name evidence="4" type="ordered locus">ANT_30020</name>
</gene>